<name>A0A7N2LRL1_QUELO</name>
<dbReference type="EnsemblPlants" id="QL05p048440:mrna">
    <property type="protein sequence ID" value="QL05p048440:mrna"/>
    <property type="gene ID" value="QL05p048440"/>
</dbReference>
<reference evidence="1" key="2">
    <citation type="submission" date="2021-01" db="UniProtKB">
        <authorList>
            <consortium name="EnsemblPlants"/>
        </authorList>
    </citation>
    <scope>IDENTIFICATION</scope>
</reference>
<proteinExistence type="predicted"/>
<organism evidence="1 2">
    <name type="scientific">Quercus lobata</name>
    <name type="common">Valley oak</name>
    <dbReference type="NCBI Taxonomy" id="97700"/>
    <lineage>
        <taxon>Eukaryota</taxon>
        <taxon>Viridiplantae</taxon>
        <taxon>Streptophyta</taxon>
        <taxon>Embryophyta</taxon>
        <taxon>Tracheophyta</taxon>
        <taxon>Spermatophyta</taxon>
        <taxon>Magnoliopsida</taxon>
        <taxon>eudicotyledons</taxon>
        <taxon>Gunneridae</taxon>
        <taxon>Pentapetalae</taxon>
        <taxon>rosids</taxon>
        <taxon>fabids</taxon>
        <taxon>Fagales</taxon>
        <taxon>Fagaceae</taxon>
        <taxon>Quercus</taxon>
    </lineage>
</organism>
<dbReference type="Gramene" id="QL05p048440:mrna">
    <property type="protein sequence ID" value="QL05p048440:mrna"/>
    <property type="gene ID" value="QL05p048440"/>
</dbReference>
<evidence type="ECO:0000313" key="2">
    <source>
        <dbReference type="Proteomes" id="UP000594261"/>
    </source>
</evidence>
<dbReference type="EMBL" id="LRBV02000005">
    <property type="status" value="NOT_ANNOTATED_CDS"/>
    <property type="molecule type" value="Genomic_DNA"/>
</dbReference>
<keyword evidence="2" id="KW-1185">Reference proteome</keyword>
<protein>
    <submittedName>
        <fullName evidence="1">Uncharacterized protein</fullName>
    </submittedName>
</protein>
<reference evidence="1 2" key="1">
    <citation type="journal article" date="2016" name="G3 (Bethesda)">
        <title>First Draft Assembly and Annotation of the Genome of a California Endemic Oak Quercus lobata Nee (Fagaceae).</title>
        <authorList>
            <person name="Sork V.L."/>
            <person name="Fitz-Gibbon S.T."/>
            <person name="Puiu D."/>
            <person name="Crepeau M."/>
            <person name="Gugger P.F."/>
            <person name="Sherman R."/>
            <person name="Stevens K."/>
            <person name="Langley C.H."/>
            <person name="Pellegrini M."/>
            <person name="Salzberg S.L."/>
        </authorList>
    </citation>
    <scope>NUCLEOTIDE SEQUENCE [LARGE SCALE GENOMIC DNA]</scope>
    <source>
        <strain evidence="1 2">cv. SW786</strain>
    </source>
</reference>
<dbReference type="Proteomes" id="UP000594261">
    <property type="component" value="Chromosome 5"/>
</dbReference>
<dbReference type="AlphaFoldDB" id="A0A7N2LRL1"/>
<sequence length="125" mass="14183">MPMFYNKRDSEKIIIEPDHGVPLCNCCTEQVGSMVVLQGGVSGLSRVHFSRVCKAFVDYEIMEGQKLCLRFGAPYDGIQARVFAISKFPHILNLDRDYRVYNNNAVRQVKMYATSSSLRLRGLMA</sequence>
<evidence type="ECO:0000313" key="1">
    <source>
        <dbReference type="EnsemblPlants" id="QL05p048440:mrna"/>
    </source>
</evidence>
<dbReference type="InParanoid" id="A0A7N2LRL1"/>
<accession>A0A7N2LRL1</accession>